<dbReference type="Gene3D" id="1.20.1170.10">
    <property type="match status" value="1"/>
</dbReference>
<evidence type="ECO:0000256" key="1">
    <source>
        <dbReference type="SAM" id="Coils"/>
    </source>
</evidence>
<dbReference type="EMBL" id="JARKIB010000104">
    <property type="protein sequence ID" value="KAJ7740146.1"/>
    <property type="molecule type" value="Genomic_DNA"/>
</dbReference>
<evidence type="ECO:0000313" key="2">
    <source>
        <dbReference type="EMBL" id="KAJ7740146.1"/>
    </source>
</evidence>
<accession>A0AAD7N0E2</accession>
<reference evidence="2" key="1">
    <citation type="submission" date="2023-03" db="EMBL/GenBank/DDBJ databases">
        <title>Massive genome expansion in bonnet fungi (Mycena s.s.) driven by repeated elements and novel gene families across ecological guilds.</title>
        <authorList>
            <consortium name="Lawrence Berkeley National Laboratory"/>
            <person name="Harder C.B."/>
            <person name="Miyauchi S."/>
            <person name="Viragh M."/>
            <person name="Kuo A."/>
            <person name="Thoen E."/>
            <person name="Andreopoulos B."/>
            <person name="Lu D."/>
            <person name="Skrede I."/>
            <person name="Drula E."/>
            <person name="Henrissat B."/>
            <person name="Morin E."/>
            <person name="Kohler A."/>
            <person name="Barry K."/>
            <person name="LaButti K."/>
            <person name="Morin E."/>
            <person name="Salamov A."/>
            <person name="Lipzen A."/>
            <person name="Mereny Z."/>
            <person name="Hegedus B."/>
            <person name="Baldrian P."/>
            <person name="Stursova M."/>
            <person name="Weitz H."/>
            <person name="Taylor A."/>
            <person name="Grigoriev I.V."/>
            <person name="Nagy L.G."/>
            <person name="Martin F."/>
            <person name="Kauserud H."/>
        </authorList>
    </citation>
    <scope>NUCLEOTIDE SEQUENCE</scope>
    <source>
        <strain evidence="2">CBHHK182m</strain>
    </source>
</reference>
<keyword evidence="1" id="KW-0175">Coiled coil</keyword>
<evidence type="ECO:0000313" key="3">
    <source>
        <dbReference type="Proteomes" id="UP001215598"/>
    </source>
</evidence>
<dbReference type="Proteomes" id="UP001215598">
    <property type="component" value="Unassembled WGS sequence"/>
</dbReference>
<keyword evidence="3" id="KW-1185">Reference proteome</keyword>
<feature type="coiled-coil region" evidence="1">
    <location>
        <begin position="267"/>
        <end position="301"/>
    </location>
</feature>
<sequence>MSTAVATPGQVSDFFANPDALQAAFNQKVQQDTAGVAKSLSDYLKADDTRQHMVQEAQEGLQAIHDIQLAFDRVYSLLAQVDAQNFKGPDNKVIPKLAPTWRTYGDTFTQSLIQTETLASKGKAAVDSFIQSILPIIQSTTLSVPEKQTRLNFYVTSIDQNDQNVKDIDTLLLVYDQLGKDVAAFKTSFEIKMQQVGQKLDTDIARAKEDIEAIKKKLAEHQEAAKQLGISAGISAGIGAGLLATGYLAPLAYACFAASLVMGIKAIEEWFNEVQKIKGELADKRTELAGLEGQRAAYQKLVPACASAAQDMNLISAKLLILTQVFKLVKSDIVDASTHLSTASGADNADVTQVRNDELELAAASYAMLAVILETFATGWSTQVKAPGS</sequence>
<comment type="caution">
    <text evidence="2">The sequence shown here is derived from an EMBL/GenBank/DDBJ whole genome shotgun (WGS) entry which is preliminary data.</text>
</comment>
<evidence type="ECO:0008006" key="4">
    <source>
        <dbReference type="Google" id="ProtNLM"/>
    </source>
</evidence>
<protein>
    <recommendedName>
        <fullName evidence="4">Haemolytic enterotoxin (HBL)</fullName>
    </recommendedName>
</protein>
<organism evidence="2 3">
    <name type="scientific">Mycena metata</name>
    <dbReference type="NCBI Taxonomy" id="1033252"/>
    <lineage>
        <taxon>Eukaryota</taxon>
        <taxon>Fungi</taxon>
        <taxon>Dikarya</taxon>
        <taxon>Basidiomycota</taxon>
        <taxon>Agaricomycotina</taxon>
        <taxon>Agaricomycetes</taxon>
        <taxon>Agaricomycetidae</taxon>
        <taxon>Agaricales</taxon>
        <taxon>Marasmiineae</taxon>
        <taxon>Mycenaceae</taxon>
        <taxon>Mycena</taxon>
    </lineage>
</organism>
<proteinExistence type="predicted"/>
<gene>
    <name evidence="2" type="ORF">B0H16DRAFT_59130</name>
</gene>
<dbReference type="AlphaFoldDB" id="A0AAD7N0E2"/>
<feature type="coiled-coil region" evidence="1">
    <location>
        <begin position="197"/>
        <end position="231"/>
    </location>
</feature>
<dbReference type="SUPFAM" id="SSF58100">
    <property type="entry name" value="Bacterial hemolysins"/>
    <property type="match status" value="1"/>
</dbReference>
<name>A0AAD7N0E2_9AGAR</name>